<evidence type="ECO:0000313" key="3">
    <source>
        <dbReference type="Proteomes" id="UP000321721"/>
    </source>
</evidence>
<dbReference type="GO" id="GO:0006044">
    <property type="term" value="P:N-acetylglucosamine metabolic process"/>
    <property type="evidence" value="ECO:0007669"/>
    <property type="project" value="TreeGrafter"/>
</dbReference>
<dbReference type="RefSeq" id="WP_147102156.1">
    <property type="nucleotide sequence ID" value="NZ_VOOS01000007.1"/>
</dbReference>
<proteinExistence type="predicted"/>
<dbReference type="EMBL" id="VOOS01000007">
    <property type="protein sequence ID" value="TXB63700.1"/>
    <property type="molecule type" value="Genomic_DNA"/>
</dbReference>
<dbReference type="Gene3D" id="3.40.50.300">
    <property type="entry name" value="P-loop containing nucleotide triphosphate hydrolases"/>
    <property type="match status" value="1"/>
</dbReference>
<name>A0A5C6RPX2_9FLAO</name>
<dbReference type="InterPro" id="IPR000863">
    <property type="entry name" value="Sulfotransferase_dom"/>
</dbReference>
<protein>
    <submittedName>
        <fullName evidence="2">Sulfotransferase domain-containing protein</fullName>
    </submittedName>
</protein>
<dbReference type="AlphaFoldDB" id="A0A5C6RPX2"/>
<dbReference type="PANTHER" id="PTHR10704">
    <property type="entry name" value="CARBOHYDRATE SULFOTRANSFERASE"/>
    <property type="match status" value="1"/>
</dbReference>
<keyword evidence="3" id="KW-1185">Reference proteome</keyword>
<feature type="domain" description="Sulfotransferase" evidence="1">
    <location>
        <begin position="3"/>
        <end position="249"/>
    </location>
</feature>
<dbReference type="OrthoDB" id="1431437at2"/>
<dbReference type="GO" id="GO:0006790">
    <property type="term" value="P:sulfur compound metabolic process"/>
    <property type="evidence" value="ECO:0007669"/>
    <property type="project" value="TreeGrafter"/>
</dbReference>
<accession>A0A5C6RPX2</accession>
<evidence type="ECO:0000259" key="1">
    <source>
        <dbReference type="Pfam" id="PF00685"/>
    </source>
</evidence>
<dbReference type="Pfam" id="PF00685">
    <property type="entry name" value="Sulfotransfer_1"/>
    <property type="match status" value="1"/>
</dbReference>
<dbReference type="SUPFAM" id="SSF52540">
    <property type="entry name" value="P-loop containing nucleoside triphosphate hydrolases"/>
    <property type="match status" value="1"/>
</dbReference>
<dbReference type="InterPro" id="IPR051135">
    <property type="entry name" value="Gal/GlcNAc/GalNAc_ST"/>
</dbReference>
<dbReference type="PANTHER" id="PTHR10704:SF44">
    <property type="entry name" value="LD35051P-RELATED"/>
    <property type="match status" value="1"/>
</dbReference>
<gene>
    <name evidence="2" type="ORF">FRY74_12580</name>
</gene>
<comment type="caution">
    <text evidence="2">The sequence shown here is derived from an EMBL/GenBank/DDBJ whole genome shotgun (WGS) entry which is preliminary data.</text>
</comment>
<sequence>MKRIAIHSVPRSGSTWLGEIFNSHPKVSYKYQPLFSYAFKNRLTPNSSLQDISLFYNEINLSKDSFINQDEAREIKRVAKFHKSNVAEYTVYKEVRYHYILENLLNKDKDIRIIGLIRNPLAVINSWLNAPKEFRKELGWDEMEEWRFASKKNNNQPEEFNGFEKWKEVANLFQKLEKDYPSQFRIISYSQLIKETEITIDEIFTFCDIKLSETTKQFIFQSKNNNNNDPYSVFKIKKDDDQWKKTLNNIIVKEIISDLKNTPLEKYLTE</sequence>
<dbReference type="Proteomes" id="UP000321721">
    <property type="component" value="Unassembled WGS sequence"/>
</dbReference>
<dbReference type="GO" id="GO:0001517">
    <property type="term" value="F:N-acetylglucosamine 6-O-sulfotransferase activity"/>
    <property type="evidence" value="ECO:0007669"/>
    <property type="project" value="TreeGrafter"/>
</dbReference>
<evidence type="ECO:0000313" key="2">
    <source>
        <dbReference type="EMBL" id="TXB63700.1"/>
    </source>
</evidence>
<keyword evidence="2" id="KW-0808">Transferase</keyword>
<dbReference type="InterPro" id="IPR027417">
    <property type="entry name" value="P-loop_NTPase"/>
</dbReference>
<organism evidence="2 3">
    <name type="scientific">Vicingus serpentipes</name>
    <dbReference type="NCBI Taxonomy" id="1926625"/>
    <lineage>
        <taxon>Bacteria</taxon>
        <taxon>Pseudomonadati</taxon>
        <taxon>Bacteroidota</taxon>
        <taxon>Flavobacteriia</taxon>
        <taxon>Flavobacteriales</taxon>
        <taxon>Vicingaceae</taxon>
        <taxon>Vicingus</taxon>
    </lineage>
</organism>
<reference evidence="2 3" key="1">
    <citation type="submission" date="2019-08" db="EMBL/GenBank/DDBJ databases">
        <title>Genome of Vicingus serpentipes NCIMB 15042.</title>
        <authorList>
            <person name="Bowman J.P."/>
        </authorList>
    </citation>
    <scope>NUCLEOTIDE SEQUENCE [LARGE SCALE GENOMIC DNA]</scope>
    <source>
        <strain evidence="2 3">NCIMB 15042</strain>
    </source>
</reference>